<dbReference type="KEGG" id="sins:PW252_05170"/>
<accession>A0AA97A3G4</accession>
<sequence length="182" mass="21300">MNMFIWNKKTTNLLSVVEYWSDQLLDLGILKNTETLSPFCWRCHSTCGVKNVPIVSGKWFHVESLSNQLLLCQACEVEKPKSKQADVVWKWLKDESSEYYWTIEAMKEYEKQFHTSVLQELWNIGIRDGEEVETLVQKVMTDRHKIAPSFNRASLAQAFRVEIEKMRKEAFANWTGIFQIAS</sequence>
<gene>
    <name evidence="1" type="ORF">PW252_05170</name>
</gene>
<reference evidence="1" key="1">
    <citation type="submission" date="2023-02" db="EMBL/GenBank/DDBJ databases">
        <title>Streptococcus sp. Genome Sequencing and Assembly.</title>
        <authorList>
            <person name="Shore S.M."/>
            <person name="Nicholson T.L."/>
        </authorList>
    </citation>
    <scope>NUCLEOTIDE SEQUENCE</scope>
    <source>
        <strain evidence="1">29887</strain>
    </source>
</reference>
<organism evidence="1">
    <name type="scientific">Streptococcus iners</name>
    <dbReference type="NCBI Taxonomy" id="3028084"/>
    <lineage>
        <taxon>Bacteria</taxon>
        <taxon>Bacillati</taxon>
        <taxon>Bacillota</taxon>
        <taxon>Bacilli</taxon>
        <taxon>Lactobacillales</taxon>
        <taxon>Streptococcaceae</taxon>
        <taxon>Streptococcus</taxon>
    </lineage>
</organism>
<dbReference type="RefSeq" id="WP_316716853.1">
    <property type="nucleotide sequence ID" value="NZ_CP118735.1"/>
</dbReference>
<protein>
    <submittedName>
        <fullName evidence="1">Uncharacterized protein</fullName>
    </submittedName>
</protein>
<name>A0AA97A3G4_9STRE</name>
<dbReference type="EMBL" id="CP118735">
    <property type="protein sequence ID" value="WNY52038.1"/>
    <property type="molecule type" value="Genomic_DNA"/>
</dbReference>
<evidence type="ECO:0000313" key="1">
    <source>
        <dbReference type="EMBL" id="WNY52038.1"/>
    </source>
</evidence>
<dbReference type="AlphaFoldDB" id="A0AA97A3G4"/>
<proteinExistence type="predicted"/>